<gene>
    <name evidence="1" type="ORF">UFOPK3472_03119</name>
</gene>
<sequence length="83" mass="8869">MCLLKVPPATRECAECGGGYVAFGNGLADPLAVTDEDHVRRHRVGAVILPQWAGNSAEEVLAVLGSRPDERSVRDLLETLDPS</sequence>
<dbReference type="AlphaFoldDB" id="A0A6J7H771"/>
<name>A0A6J7H771_9ZZZZ</name>
<proteinExistence type="predicted"/>
<dbReference type="EMBL" id="CAFBLX010000282">
    <property type="protein sequence ID" value="CAB4912365.1"/>
    <property type="molecule type" value="Genomic_DNA"/>
</dbReference>
<accession>A0A6J7H771</accession>
<protein>
    <submittedName>
        <fullName evidence="1">Unannotated protein</fullName>
    </submittedName>
</protein>
<evidence type="ECO:0000313" key="1">
    <source>
        <dbReference type="EMBL" id="CAB4912365.1"/>
    </source>
</evidence>
<reference evidence="1" key="1">
    <citation type="submission" date="2020-05" db="EMBL/GenBank/DDBJ databases">
        <authorList>
            <person name="Chiriac C."/>
            <person name="Salcher M."/>
            <person name="Ghai R."/>
            <person name="Kavagutti S V."/>
        </authorList>
    </citation>
    <scope>NUCLEOTIDE SEQUENCE</scope>
</reference>
<organism evidence="1">
    <name type="scientific">freshwater metagenome</name>
    <dbReference type="NCBI Taxonomy" id="449393"/>
    <lineage>
        <taxon>unclassified sequences</taxon>
        <taxon>metagenomes</taxon>
        <taxon>ecological metagenomes</taxon>
    </lineage>
</organism>